<dbReference type="InterPro" id="IPR006816">
    <property type="entry name" value="ELMO_dom"/>
</dbReference>
<dbReference type="EMBL" id="WBNM01015601">
    <property type="protein sequence ID" value="NXP74170.1"/>
    <property type="molecule type" value="Genomic_DNA"/>
</dbReference>
<feature type="non-terminal residue" evidence="2">
    <location>
        <position position="1"/>
    </location>
</feature>
<reference evidence="2" key="1">
    <citation type="submission" date="2019-09" db="EMBL/GenBank/DDBJ databases">
        <title>Bird 10,000 Genomes (B10K) Project - Family phase.</title>
        <authorList>
            <person name="Zhang G."/>
        </authorList>
    </citation>
    <scope>NUCLEOTIDE SEQUENCE</scope>
    <source>
        <strain evidence="2">B10K-DU-001-30</strain>
        <tissue evidence="2">Muscle</tissue>
    </source>
</reference>
<evidence type="ECO:0000259" key="1">
    <source>
        <dbReference type="PROSITE" id="PS51335"/>
    </source>
</evidence>
<organism evidence="2 3">
    <name type="scientific">Ramphastos sulfuratus</name>
    <dbReference type="NCBI Taxonomy" id="322582"/>
    <lineage>
        <taxon>Eukaryota</taxon>
        <taxon>Metazoa</taxon>
        <taxon>Chordata</taxon>
        <taxon>Craniata</taxon>
        <taxon>Vertebrata</taxon>
        <taxon>Euteleostomi</taxon>
        <taxon>Archelosauria</taxon>
        <taxon>Archosauria</taxon>
        <taxon>Dinosauria</taxon>
        <taxon>Saurischia</taxon>
        <taxon>Theropoda</taxon>
        <taxon>Coelurosauria</taxon>
        <taxon>Aves</taxon>
        <taxon>Neognathae</taxon>
        <taxon>Neoaves</taxon>
        <taxon>Telluraves</taxon>
        <taxon>Coraciimorphae</taxon>
        <taxon>Piciformes</taxon>
        <taxon>Ramphastidae</taxon>
        <taxon>Ramphastos</taxon>
    </lineage>
</organism>
<evidence type="ECO:0000313" key="2">
    <source>
        <dbReference type="EMBL" id="NXP74170.1"/>
    </source>
</evidence>
<accession>A0A852C3I9</accession>
<dbReference type="PANTHER" id="PTHR12771">
    <property type="entry name" value="ENGULFMENT AND CELL MOTILITY"/>
    <property type="match status" value="1"/>
</dbReference>
<dbReference type="InterPro" id="IPR050868">
    <property type="entry name" value="ELMO_domain-containing"/>
</dbReference>
<dbReference type="Proteomes" id="UP000611227">
    <property type="component" value="Unassembled WGS sequence"/>
</dbReference>
<feature type="non-terminal residue" evidence="2">
    <location>
        <position position="211"/>
    </location>
</feature>
<protein>
    <submittedName>
        <fullName evidence="2">ELMD3 protein</fullName>
    </submittedName>
</protein>
<comment type="caution">
    <text evidence="2">The sequence shown here is derived from an EMBL/GenBank/DDBJ whole genome shotgun (WGS) entry which is preliminary data.</text>
</comment>
<dbReference type="AlphaFoldDB" id="A0A852C3I9"/>
<feature type="domain" description="ELMO" evidence="1">
    <location>
        <begin position="132"/>
        <end position="211"/>
    </location>
</feature>
<proteinExistence type="predicted"/>
<dbReference type="PROSITE" id="PS51335">
    <property type="entry name" value="ELMO"/>
    <property type="match status" value="1"/>
</dbReference>
<name>A0A852C3I9_9PICI</name>
<gene>
    <name evidence="2" type="primary">Elmod3</name>
    <name evidence="2" type="ORF">RAMSUL_R14749</name>
</gene>
<evidence type="ECO:0000313" key="3">
    <source>
        <dbReference type="Proteomes" id="UP000611227"/>
    </source>
</evidence>
<sequence length="211" mass="23448">CGPEQVPALARSSVLKALLEEAERPRGAEVSEELRRAQEEWEAVEETQAGPGGLSAGSAPLISFNEALQYFQSAELSQCRKKVQVPVPRSGLASLFRFLFGPPRLHPQLQEEQKLALAMAQCECALDDNQKVHMRILQTVYKRLTSSRLGCPRYGAHWEELGFQGVDPGTDLRGTGMLGLMQILYLVMDSQMLPLARDIFRLSQHETQACP</sequence>
<keyword evidence="3" id="KW-1185">Reference proteome</keyword>
<dbReference type="Pfam" id="PF04727">
    <property type="entry name" value="ELMO_CED12"/>
    <property type="match status" value="1"/>
</dbReference>
<dbReference type="PANTHER" id="PTHR12771:SF2">
    <property type="entry name" value="ELMO DOMAIN-CONTAINING PROTEIN 3"/>
    <property type="match status" value="1"/>
</dbReference>